<keyword evidence="3" id="KW-1133">Transmembrane helix</keyword>
<evidence type="ECO:0000313" key="6">
    <source>
        <dbReference type="EMBL" id="TDZ41354.1"/>
    </source>
</evidence>
<evidence type="ECO:0000256" key="2">
    <source>
        <dbReference type="ARBA" id="ARBA00022692"/>
    </source>
</evidence>
<evidence type="ECO:0000256" key="3">
    <source>
        <dbReference type="ARBA" id="ARBA00022989"/>
    </source>
</evidence>
<dbReference type="InterPro" id="IPR035952">
    <property type="entry name" value="Rhomboid-like_sf"/>
</dbReference>
<accession>A0A4R8QQ02</accession>
<keyword evidence="7" id="KW-1185">Reference proteome</keyword>
<evidence type="ECO:0008006" key="8">
    <source>
        <dbReference type="Google" id="ProtNLM"/>
    </source>
</evidence>
<feature type="region of interest" description="Disordered" evidence="5">
    <location>
        <begin position="338"/>
        <end position="357"/>
    </location>
</feature>
<dbReference type="GO" id="GO:0016020">
    <property type="term" value="C:membrane"/>
    <property type="evidence" value="ECO:0007669"/>
    <property type="project" value="UniProtKB-SubCell"/>
</dbReference>
<evidence type="ECO:0000256" key="1">
    <source>
        <dbReference type="ARBA" id="ARBA00004141"/>
    </source>
</evidence>
<comment type="caution">
    <text evidence="6">The sequence shown here is derived from an EMBL/GenBank/DDBJ whole genome shotgun (WGS) entry which is preliminary data.</text>
</comment>
<keyword evidence="2" id="KW-0812">Transmembrane</keyword>
<keyword evidence="4" id="KW-0472">Membrane</keyword>
<name>A0A4R8QQ02_COLTR</name>
<dbReference type="EMBL" id="RYZW01000140">
    <property type="protein sequence ID" value="TDZ41354.1"/>
    <property type="molecule type" value="Genomic_DNA"/>
</dbReference>
<dbReference type="Gene3D" id="1.20.1540.10">
    <property type="entry name" value="Rhomboid-like"/>
    <property type="match status" value="1"/>
</dbReference>
<dbReference type="AlphaFoldDB" id="A0A4R8QQ02"/>
<dbReference type="SUPFAM" id="SSF144091">
    <property type="entry name" value="Rhomboid-like"/>
    <property type="match status" value="1"/>
</dbReference>
<gene>
    <name evidence="6" type="ORF">CTRI78_v009749</name>
</gene>
<comment type="subcellular location">
    <subcellularLocation>
        <location evidence="1">Membrane</location>
        <topology evidence="1">Multi-pass membrane protein</topology>
    </subcellularLocation>
</comment>
<evidence type="ECO:0000313" key="7">
    <source>
        <dbReference type="Proteomes" id="UP000295703"/>
    </source>
</evidence>
<evidence type="ECO:0000256" key="4">
    <source>
        <dbReference type="ARBA" id="ARBA00023136"/>
    </source>
</evidence>
<sequence length="448" mass="50040">MDYAKHQVSTEVSVSGMPNTTHANHPNQQVSVIPYDVFLGVVDALIEAAETQVAQKPSFWQFHALSRYGEPRFFITNGYMSRPALITDDDNKERFCIFQNIVQVDQRTRNMVLRTFFRLPARHTYRPNIYQYQYFWFYPKADRLQPFGHPRTPLQVVKDALTNQTPLMALCLQKISKVQHYGISKLLDYQRESMEQLLGAFPSLKVLEVRAVDLGWADDETPVKGNRHVDHVVDVVEFPQLRQYTENEAGNEALALLWENKIRILLCGLARPGSGGSGIVMEVVNTSNGMRLRRRAPDYDYYQEAVEEEDECIIIIISTFASSTTLYNCSPPSPVHIPKIRNPQVPPASTWPPSPASATPPSRNLLALGTSPLRFVALAVMFPALKVRVSGTGVVLPLRTLLLGMFAVDAYCLGTGTETSVGHAGHIGGALFGLAYATGRKAMGCWNL</sequence>
<dbReference type="Proteomes" id="UP000295703">
    <property type="component" value="Unassembled WGS sequence"/>
</dbReference>
<feature type="compositionally biased region" description="Pro residues" evidence="5">
    <location>
        <begin position="344"/>
        <end position="355"/>
    </location>
</feature>
<organism evidence="6 7">
    <name type="scientific">Colletotrichum trifolii</name>
    <dbReference type="NCBI Taxonomy" id="5466"/>
    <lineage>
        <taxon>Eukaryota</taxon>
        <taxon>Fungi</taxon>
        <taxon>Dikarya</taxon>
        <taxon>Ascomycota</taxon>
        <taxon>Pezizomycotina</taxon>
        <taxon>Sordariomycetes</taxon>
        <taxon>Hypocreomycetidae</taxon>
        <taxon>Glomerellales</taxon>
        <taxon>Glomerellaceae</taxon>
        <taxon>Colletotrichum</taxon>
        <taxon>Colletotrichum orbiculare species complex</taxon>
    </lineage>
</organism>
<evidence type="ECO:0000256" key="5">
    <source>
        <dbReference type="SAM" id="MobiDB-lite"/>
    </source>
</evidence>
<reference evidence="6 7" key="1">
    <citation type="submission" date="2018-12" db="EMBL/GenBank/DDBJ databases">
        <title>Genome sequence and assembly of Colletotrichum trifolii.</title>
        <authorList>
            <person name="Gan P."/>
            <person name="Shirasu K."/>
        </authorList>
    </citation>
    <scope>NUCLEOTIDE SEQUENCE [LARGE SCALE GENOMIC DNA]</scope>
    <source>
        <strain evidence="6 7">543-2</strain>
    </source>
</reference>
<protein>
    <recommendedName>
        <fullName evidence="8">Peptidase S54 rhomboid domain-containing protein</fullName>
    </recommendedName>
</protein>
<proteinExistence type="predicted"/>